<keyword evidence="2" id="KW-1185">Reference proteome</keyword>
<dbReference type="AlphaFoldDB" id="A0A8D0DHQ8"/>
<sequence>MGITTELKEVSEDTLEKKSVLGQIKTKRRPAIFNALGDPSERYEYLECNEYKHTASILIAECAIFYVGPDRQNRDTAGLSSISLPSSFPD</sequence>
<proteinExistence type="predicted"/>
<protein>
    <submittedName>
        <fullName evidence="1">Uncharacterized protein</fullName>
    </submittedName>
</protein>
<dbReference type="Proteomes" id="UP000694421">
    <property type="component" value="Unplaced"/>
</dbReference>
<dbReference type="Ensembl" id="ENSSMRT00000005762.1">
    <property type="protein sequence ID" value="ENSSMRP00000004886.1"/>
    <property type="gene ID" value="ENSSMRG00000004015.1"/>
</dbReference>
<accession>A0A8D0DHQ8</accession>
<evidence type="ECO:0000313" key="2">
    <source>
        <dbReference type="Proteomes" id="UP000694421"/>
    </source>
</evidence>
<reference evidence="1" key="2">
    <citation type="submission" date="2025-09" db="UniProtKB">
        <authorList>
            <consortium name="Ensembl"/>
        </authorList>
    </citation>
    <scope>IDENTIFICATION</scope>
</reference>
<name>A0A8D0DHQ8_SALMN</name>
<organism evidence="1 2">
    <name type="scientific">Salvator merianae</name>
    <name type="common">Argentine black and white tegu</name>
    <name type="synonym">Tupinambis merianae</name>
    <dbReference type="NCBI Taxonomy" id="96440"/>
    <lineage>
        <taxon>Eukaryota</taxon>
        <taxon>Metazoa</taxon>
        <taxon>Chordata</taxon>
        <taxon>Craniata</taxon>
        <taxon>Vertebrata</taxon>
        <taxon>Euteleostomi</taxon>
        <taxon>Lepidosauria</taxon>
        <taxon>Squamata</taxon>
        <taxon>Bifurcata</taxon>
        <taxon>Unidentata</taxon>
        <taxon>Episquamata</taxon>
        <taxon>Laterata</taxon>
        <taxon>Teiioidea</taxon>
        <taxon>Teiidae</taxon>
        <taxon>Salvator</taxon>
    </lineage>
</organism>
<evidence type="ECO:0000313" key="1">
    <source>
        <dbReference type="Ensembl" id="ENSSMRP00000004886.1"/>
    </source>
</evidence>
<reference evidence="1" key="1">
    <citation type="submission" date="2025-08" db="UniProtKB">
        <authorList>
            <consortium name="Ensembl"/>
        </authorList>
    </citation>
    <scope>IDENTIFICATION</scope>
</reference>